<protein>
    <submittedName>
        <fullName evidence="1">Uncharacterized protein</fullName>
    </submittedName>
</protein>
<sequence>MERHTTSVSICPGHERYIPLLTAAHVVLHRSLPPFSHTYTFRLRLIPLSVFPLVFQRGTEVLCCGPFHTSFHEALPVRIICDQFQVGGCCCRVCIVLLGGERLHNWITRQNAFIGTVVSPVSAHLDIAMTRPP</sequence>
<dbReference type="Proteomes" id="UP000054538">
    <property type="component" value="Unassembled WGS sequence"/>
</dbReference>
<dbReference type="InParanoid" id="A0A0D0D4S3"/>
<accession>A0A0D0D4S3</accession>
<dbReference type="HOGENOM" id="CLU_1907349_0_0_1"/>
<keyword evidence="2" id="KW-1185">Reference proteome</keyword>
<name>A0A0D0D4S3_9AGAM</name>
<evidence type="ECO:0000313" key="2">
    <source>
        <dbReference type="Proteomes" id="UP000054538"/>
    </source>
</evidence>
<dbReference type="AlphaFoldDB" id="A0A0D0D4S3"/>
<organism evidence="1 2">
    <name type="scientific">Paxillus rubicundulus Ve08.2h10</name>
    <dbReference type="NCBI Taxonomy" id="930991"/>
    <lineage>
        <taxon>Eukaryota</taxon>
        <taxon>Fungi</taxon>
        <taxon>Dikarya</taxon>
        <taxon>Basidiomycota</taxon>
        <taxon>Agaricomycotina</taxon>
        <taxon>Agaricomycetes</taxon>
        <taxon>Agaricomycetidae</taxon>
        <taxon>Boletales</taxon>
        <taxon>Paxilineae</taxon>
        <taxon>Paxillaceae</taxon>
        <taxon>Paxillus</taxon>
    </lineage>
</organism>
<evidence type="ECO:0000313" key="1">
    <source>
        <dbReference type="EMBL" id="KIK91582.1"/>
    </source>
</evidence>
<reference evidence="2" key="2">
    <citation type="submission" date="2015-01" db="EMBL/GenBank/DDBJ databases">
        <title>Evolutionary Origins and Diversification of the Mycorrhizal Mutualists.</title>
        <authorList>
            <consortium name="DOE Joint Genome Institute"/>
            <consortium name="Mycorrhizal Genomics Consortium"/>
            <person name="Kohler A."/>
            <person name="Kuo A."/>
            <person name="Nagy L.G."/>
            <person name="Floudas D."/>
            <person name="Copeland A."/>
            <person name="Barry K.W."/>
            <person name="Cichocki N."/>
            <person name="Veneault-Fourrey C."/>
            <person name="LaButti K."/>
            <person name="Lindquist E.A."/>
            <person name="Lipzen A."/>
            <person name="Lundell T."/>
            <person name="Morin E."/>
            <person name="Murat C."/>
            <person name="Riley R."/>
            <person name="Ohm R."/>
            <person name="Sun H."/>
            <person name="Tunlid A."/>
            <person name="Henrissat B."/>
            <person name="Grigoriev I.V."/>
            <person name="Hibbett D.S."/>
            <person name="Martin F."/>
        </authorList>
    </citation>
    <scope>NUCLEOTIDE SEQUENCE [LARGE SCALE GENOMIC DNA]</scope>
    <source>
        <strain evidence="2">Ve08.2h10</strain>
    </source>
</reference>
<reference evidence="1 2" key="1">
    <citation type="submission" date="2014-04" db="EMBL/GenBank/DDBJ databases">
        <authorList>
            <consortium name="DOE Joint Genome Institute"/>
            <person name="Kuo A."/>
            <person name="Kohler A."/>
            <person name="Jargeat P."/>
            <person name="Nagy L.G."/>
            <person name="Floudas D."/>
            <person name="Copeland A."/>
            <person name="Barry K.W."/>
            <person name="Cichocki N."/>
            <person name="Veneault-Fourrey C."/>
            <person name="LaButti K."/>
            <person name="Lindquist E.A."/>
            <person name="Lipzen A."/>
            <person name="Lundell T."/>
            <person name="Morin E."/>
            <person name="Murat C."/>
            <person name="Sun H."/>
            <person name="Tunlid A."/>
            <person name="Henrissat B."/>
            <person name="Grigoriev I.V."/>
            <person name="Hibbett D.S."/>
            <person name="Martin F."/>
            <person name="Nordberg H.P."/>
            <person name="Cantor M.N."/>
            <person name="Hua S.X."/>
        </authorList>
    </citation>
    <scope>NUCLEOTIDE SEQUENCE [LARGE SCALE GENOMIC DNA]</scope>
    <source>
        <strain evidence="1 2">Ve08.2h10</strain>
    </source>
</reference>
<gene>
    <name evidence="1" type="ORF">PAXRUDRAFT_622780</name>
</gene>
<dbReference type="EMBL" id="KN825371">
    <property type="protein sequence ID" value="KIK91582.1"/>
    <property type="molecule type" value="Genomic_DNA"/>
</dbReference>
<proteinExistence type="predicted"/>